<organism evidence="3 4">
    <name type="scientific">Podospora didyma</name>
    <dbReference type="NCBI Taxonomy" id="330526"/>
    <lineage>
        <taxon>Eukaryota</taxon>
        <taxon>Fungi</taxon>
        <taxon>Dikarya</taxon>
        <taxon>Ascomycota</taxon>
        <taxon>Pezizomycotina</taxon>
        <taxon>Sordariomycetes</taxon>
        <taxon>Sordariomycetidae</taxon>
        <taxon>Sordariales</taxon>
        <taxon>Podosporaceae</taxon>
        <taxon>Podospora</taxon>
    </lineage>
</organism>
<dbReference type="Proteomes" id="UP001285441">
    <property type="component" value="Unassembled WGS sequence"/>
</dbReference>
<feature type="compositionally biased region" description="Basic and acidic residues" evidence="1">
    <location>
        <begin position="52"/>
        <end position="61"/>
    </location>
</feature>
<feature type="transmembrane region" description="Helical" evidence="2">
    <location>
        <begin position="90"/>
        <end position="108"/>
    </location>
</feature>
<keyword evidence="2" id="KW-1133">Transmembrane helix</keyword>
<evidence type="ECO:0000256" key="2">
    <source>
        <dbReference type="SAM" id="Phobius"/>
    </source>
</evidence>
<proteinExistence type="predicted"/>
<name>A0AAE0U1C3_9PEZI</name>
<feature type="region of interest" description="Disordered" evidence="1">
    <location>
        <begin position="1"/>
        <end position="25"/>
    </location>
</feature>
<keyword evidence="2" id="KW-0812">Transmembrane</keyword>
<evidence type="ECO:0000313" key="4">
    <source>
        <dbReference type="Proteomes" id="UP001285441"/>
    </source>
</evidence>
<gene>
    <name evidence="3" type="ORF">B0H63DRAFT_558792</name>
</gene>
<sequence length="134" mass="15663">MALARKRRSLSVTNDHERVYSSHKLHSPKCGEATCKLKDPPTRVRTSLLRSMDDSTREQIRERKRRERMAKSITPAFSPYGPRPKRSPKFVFLWVACFLFILFATWYMNSRHGDTVKQYSGRVVKENMAAEDLD</sequence>
<keyword evidence="2" id="KW-0472">Membrane</keyword>
<feature type="region of interest" description="Disordered" evidence="1">
    <location>
        <begin position="52"/>
        <end position="80"/>
    </location>
</feature>
<evidence type="ECO:0000256" key="1">
    <source>
        <dbReference type="SAM" id="MobiDB-lite"/>
    </source>
</evidence>
<protein>
    <recommendedName>
        <fullName evidence="5">Transmembrane protein</fullName>
    </recommendedName>
</protein>
<evidence type="ECO:0000313" key="3">
    <source>
        <dbReference type="EMBL" id="KAK3387231.1"/>
    </source>
</evidence>
<accession>A0AAE0U1C3</accession>
<dbReference type="AlphaFoldDB" id="A0AAE0U1C3"/>
<comment type="caution">
    <text evidence="3">The sequence shown here is derived from an EMBL/GenBank/DDBJ whole genome shotgun (WGS) entry which is preliminary data.</text>
</comment>
<reference evidence="3" key="1">
    <citation type="journal article" date="2023" name="Mol. Phylogenet. Evol.">
        <title>Genome-scale phylogeny and comparative genomics of the fungal order Sordariales.</title>
        <authorList>
            <person name="Hensen N."/>
            <person name="Bonometti L."/>
            <person name="Westerberg I."/>
            <person name="Brannstrom I.O."/>
            <person name="Guillou S."/>
            <person name="Cros-Aarteil S."/>
            <person name="Calhoun S."/>
            <person name="Haridas S."/>
            <person name="Kuo A."/>
            <person name="Mondo S."/>
            <person name="Pangilinan J."/>
            <person name="Riley R."/>
            <person name="LaButti K."/>
            <person name="Andreopoulos B."/>
            <person name="Lipzen A."/>
            <person name="Chen C."/>
            <person name="Yan M."/>
            <person name="Daum C."/>
            <person name="Ng V."/>
            <person name="Clum A."/>
            <person name="Steindorff A."/>
            <person name="Ohm R.A."/>
            <person name="Martin F."/>
            <person name="Silar P."/>
            <person name="Natvig D.O."/>
            <person name="Lalanne C."/>
            <person name="Gautier V."/>
            <person name="Ament-Velasquez S.L."/>
            <person name="Kruys A."/>
            <person name="Hutchinson M.I."/>
            <person name="Powell A.J."/>
            <person name="Barry K."/>
            <person name="Miller A.N."/>
            <person name="Grigoriev I.V."/>
            <person name="Debuchy R."/>
            <person name="Gladieux P."/>
            <person name="Hiltunen Thoren M."/>
            <person name="Johannesson H."/>
        </authorList>
    </citation>
    <scope>NUCLEOTIDE SEQUENCE</scope>
    <source>
        <strain evidence="3">CBS 232.78</strain>
    </source>
</reference>
<evidence type="ECO:0008006" key="5">
    <source>
        <dbReference type="Google" id="ProtNLM"/>
    </source>
</evidence>
<reference evidence="3" key="2">
    <citation type="submission" date="2023-06" db="EMBL/GenBank/DDBJ databases">
        <authorList>
            <consortium name="Lawrence Berkeley National Laboratory"/>
            <person name="Haridas S."/>
            <person name="Hensen N."/>
            <person name="Bonometti L."/>
            <person name="Westerberg I."/>
            <person name="Brannstrom I.O."/>
            <person name="Guillou S."/>
            <person name="Cros-Aarteil S."/>
            <person name="Calhoun S."/>
            <person name="Kuo A."/>
            <person name="Mondo S."/>
            <person name="Pangilinan J."/>
            <person name="Riley R."/>
            <person name="LaButti K."/>
            <person name="Andreopoulos B."/>
            <person name="Lipzen A."/>
            <person name="Chen C."/>
            <person name="Yanf M."/>
            <person name="Daum C."/>
            <person name="Ng V."/>
            <person name="Clum A."/>
            <person name="Steindorff A."/>
            <person name="Ohm R."/>
            <person name="Martin F."/>
            <person name="Silar P."/>
            <person name="Natvig D."/>
            <person name="Lalanne C."/>
            <person name="Gautier V."/>
            <person name="Ament-velasquez S.L."/>
            <person name="Kruys A."/>
            <person name="Hutchinson M.I."/>
            <person name="Powell A.J."/>
            <person name="Barry K."/>
            <person name="Miller A.N."/>
            <person name="Grigoriev I.V."/>
            <person name="Debuchy R."/>
            <person name="Gladieux P."/>
            <person name="Thoren M.H."/>
            <person name="Johannesson H."/>
        </authorList>
    </citation>
    <scope>NUCLEOTIDE SEQUENCE</scope>
    <source>
        <strain evidence="3">CBS 232.78</strain>
    </source>
</reference>
<keyword evidence="4" id="KW-1185">Reference proteome</keyword>
<dbReference type="EMBL" id="JAULSW010000003">
    <property type="protein sequence ID" value="KAK3387231.1"/>
    <property type="molecule type" value="Genomic_DNA"/>
</dbReference>